<dbReference type="Pfam" id="PF13343">
    <property type="entry name" value="SBP_bac_6"/>
    <property type="match status" value="1"/>
</dbReference>
<reference evidence="3 4" key="1">
    <citation type="submission" date="2018-05" db="EMBL/GenBank/DDBJ databases">
        <title>Genomic Encyclopedia of Type Strains, Phase IV (KMG-IV): sequencing the most valuable type-strain genomes for metagenomic binning, comparative biology and taxonomic classification.</title>
        <authorList>
            <person name="Goeker M."/>
        </authorList>
    </citation>
    <scope>NUCLEOTIDE SEQUENCE [LARGE SCALE GENOMIC DNA]</scope>
    <source>
        <strain evidence="3 4">DSM 6462</strain>
    </source>
</reference>
<dbReference type="GO" id="GO:0030975">
    <property type="term" value="F:thiamine binding"/>
    <property type="evidence" value="ECO:0007669"/>
    <property type="project" value="TreeGrafter"/>
</dbReference>
<dbReference type="GO" id="GO:0030976">
    <property type="term" value="F:thiamine pyrophosphate binding"/>
    <property type="evidence" value="ECO:0007669"/>
    <property type="project" value="TreeGrafter"/>
</dbReference>
<dbReference type="InterPro" id="IPR026045">
    <property type="entry name" value="Ferric-bd"/>
</dbReference>
<dbReference type="CDD" id="cd13547">
    <property type="entry name" value="PBP2_Fbp_like_2"/>
    <property type="match status" value="1"/>
</dbReference>
<dbReference type="GO" id="GO:0030288">
    <property type="term" value="C:outer membrane-bounded periplasmic space"/>
    <property type="evidence" value="ECO:0007669"/>
    <property type="project" value="TreeGrafter"/>
</dbReference>
<feature type="signal peptide" evidence="2">
    <location>
        <begin position="1"/>
        <end position="26"/>
    </location>
</feature>
<comment type="caution">
    <text evidence="3">The sequence shown here is derived from an EMBL/GenBank/DDBJ whole genome shotgun (WGS) entry which is preliminary data.</text>
</comment>
<evidence type="ECO:0000313" key="4">
    <source>
        <dbReference type="Proteomes" id="UP000248021"/>
    </source>
</evidence>
<dbReference type="Proteomes" id="UP000248021">
    <property type="component" value="Unassembled WGS sequence"/>
</dbReference>
<evidence type="ECO:0000256" key="1">
    <source>
        <dbReference type="ARBA" id="ARBA00022729"/>
    </source>
</evidence>
<accession>A0A2V3U3L4</accession>
<dbReference type="PIRSF" id="PIRSF002825">
    <property type="entry name" value="CfbpA"/>
    <property type="match status" value="1"/>
</dbReference>
<evidence type="ECO:0000256" key="2">
    <source>
        <dbReference type="SAM" id="SignalP"/>
    </source>
</evidence>
<proteinExistence type="predicted"/>
<evidence type="ECO:0000313" key="3">
    <source>
        <dbReference type="EMBL" id="PXW56630.1"/>
    </source>
</evidence>
<dbReference type="PANTHER" id="PTHR30006">
    <property type="entry name" value="THIAMINE-BINDING PERIPLASMIC PROTEIN-RELATED"/>
    <property type="match status" value="1"/>
</dbReference>
<dbReference type="Gene3D" id="3.40.190.10">
    <property type="entry name" value="Periplasmic binding protein-like II"/>
    <property type="match status" value="2"/>
</dbReference>
<dbReference type="SUPFAM" id="SSF53850">
    <property type="entry name" value="Periplasmic binding protein-like II"/>
    <property type="match status" value="1"/>
</dbReference>
<dbReference type="PANTHER" id="PTHR30006:SF2">
    <property type="entry name" value="ABC TRANSPORTER SUBSTRATE-BINDING PROTEIN"/>
    <property type="match status" value="1"/>
</dbReference>
<keyword evidence="4" id="KW-1185">Reference proteome</keyword>
<dbReference type="RefSeq" id="WP_410369420.1">
    <property type="nucleotide sequence ID" value="NZ_CAKNFM010000006.1"/>
</dbReference>
<dbReference type="AlphaFoldDB" id="A0A2V3U3L4"/>
<sequence length="330" mass="34515">MSLRFPALFVAVAACALALGAGSASAQSGKITLYTSQPDADAAKTVEAFKKAYPNVQVDIFRSGTVEVMSKLAAEFAGGQPGADVLLIADAVSMEALKRDDRLLKYDAAKLDGMRAGSFDKDKTYFGSKLITTGIAYNTAAAKKPTSWADLADPSLKGQIVAPSPLYSGAAAIMLSAFAARPDLGWKFFDALKANDAVTVRGNGAVLKSVAGGEKTYGVLVDFMALNAKAKGSPVEFVFPKEGAPAVTEPVAILKTTKNPEAAKAFIDFILSDDGQKLAVSQGYIPAKEGIPNPSWLPAGTEIKLMPVDTQAVLSTTDADKKRFADMFGG</sequence>
<organism evidence="3 4">
    <name type="scientific">Chelatococcus asaccharovorans</name>
    <dbReference type="NCBI Taxonomy" id="28210"/>
    <lineage>
        <taxon>Bacteria</taxon>
        <taxon>Pseudomonadati</taxon>
        <taxon>Pseudomonadota</taxon>
        <taxon>Alphaproteobacteria</taxon>
        <taxon>Hyphomicrobiales</taxon>
        <taxon>Chelatococcaceae</taxon>
        <taxon>Chelatococcus</taxon>
    </lineage>
</organism>
<dbReference type="PROSITE" id="PS51257">
    <property type="entry name" value="PROKAR_LIPOPROTEIN"/>
    <property type="match status" value="1"/>
</dbReference>
<feature type="chain" id="PRO_5041125238" evidence="2">
    <location>
        <begin position="27"/>
        <end position="330"/>
    </location>
</feature>
<dbReference type="EMBL" id="QJJK01000008">
    <property type="protein sequence ID" value="PXW56630.1"/>
    <property type="molecule type" value="Genomic_DNA"/>
</dbReference>
<keyword evidence="1 2" id="KW-0732">Signal</keyword>
<dbReference type="GO" id="GO:0015888">
    <property type="term" value="P:thiamine transport"/>
    <property type="evidence" value="ECO:0007669"/>
    <property type="project" value="TreeGrafter"/>
</dbReference>
<gene>
    <name evidence="3" type="ORF">C7450_108383</name>
</gene>
<protein>
    <submittedName>
        <fullName evidence="3">Iron(III) transport system substrate-binding protein</fullName>
    </submittedName>
</protein>
<name>A0A2V3U3L4_9HYPH</name>